<dbReference type="FunFam" id="1.10.246.130:FF:000005">
    <property type="entry name" value="Gamma-glutamyltranspeptidase 1, putative"/>
    <property type="match status" value="1"/>
</dbReference>
<comment type="catalytic activity">
    <reaction evidence="2 13">
        <text>glutathione + H2O = L-cysteinylglycine + L-glutamate</text>
        <dbReference type="Rhea" id="RHEA:28807"/>
        <dbReference type="ChEBI" id="CHEBI:15377"/>
        <dbReference type="ChEBI" id="CHEBI:29985"/>
        <dbReference type="ChEBI" id="CHEBI:57925"/>
        <dbReference type="ChEBI" id="CHEBI:61694"/>
        <dbReference type="EC" id="3.4.19.13"/>
    </reaction>
</comment>
<keyword evidence="5" id="KW-0645">Protease</keyword>
<evidence type="ECO:0000256" key="6">
    <source>
        <dbReference type="ARBA" id="ARBA00022679"/>
    </source>
</evidence>
<evidence type="ECO:0000256" key="10">
    <source>
        <dbReference type="ARBA" id="ARBA00047417"/>
    </source>
</evidence>
<keyword evidence="7 13" id="KW-0378">Hydrolase</keyword>
<keyword evidence="6 13" id="KW-0808">Transferase</keyword>
<organism evidence="15 16">
    <name type="scientific">Rhizopus oryzae</name>
    <name type="common">Mucormycosis agent</name>
    <name type="synonym">Rhizopus arrhizus var. delemar</name>
    <dbReference type="NCBI Taxonomy" id="64495"/>
    <lineage>
        <taxon>Eukaryota</taxon>
        <taxon>Fungi</taxon>
        <taxon>Fungi incertae sedis</taxon>
        <taxon>Mucoromycota</taxon>
        <taxon>Mucoromycotina</taxon>
        <taxon>Mucoromycetes</taxon>
        <taxon>Mucorales</taxon>
        <taxon>Mucorineae</taxon>
        <taxon>Rhizopodaceae</taxon>
        <taxon>Rhizopus</taxon>
    </lineage>
</organism>
<dbReference type="NCBIfam" id="TIGR00066">
    <property type="entry name" value="g_glut_trans"/>
    <property type="match status" value="1"/>
</dbReference>
<name>A0A9P6XEU4_RHIOR</name>
<dbReference type="InterPro" id="IPR000101">
    <property type="entry name" value="GGT_peptidase"/>
</dbReference>
<comment type="pathway">
    <text evidence="3 13">Sulfur metabolism; glutathione metabolism.</text>
</comment>
<evidence type="ECO:0000256" key="5">
    <source>
        <dbReference type="ARBA" id="ARBA00022670"/>
    </source>
</evidence>
<reference evidence="15" key="1">
    <citation type="journal article" date="2020" name="Microb. Genom.">
        <title>Genetic diversity of clinical and environmental Mucorales isolates obtained from an investigation of mucormycosis cases among solid organ transplant recipients.</title>
        <authorList>
            <person name="Nguyen M.H."/>
            <person name="Kaul D."/>
            <person name="Muto C."/>
            <person name="Cheng S.J."/>
            <person name="Richter R.A."/>
            <person name="Bruno V.M."/>
            <person name="Liu G."/>
            <person name="Beyhan S."/>
            <person name="Sundermann A.J."/>
            <person name="Mounaud S."/>
            <person name="Pasculle A.W."/>
            <person name="Nierman W.C."/>
            <person name="Driscoll E."/>
            <person name="Cumbie R."/>
            <person name="Clancy C.J."/>
            <person name="Dupont C.L."/>
        </authorList>
    </citation>
    <scope>NUCLEOTIDE SEQUENCE</scope>
    <source>
        <strain evidence="15">GL11</strain>
    </source>
</reference>
<dbReference type="InterPro" id="IPR043137">
    <property type="entry name" value="GGT_ssub_C"/>
</dbReference>
<dbReference type="GO" id="GO:0006508">
    <property type="term" value="P:proteolysis"/>
    <property type="evidence" value="ECO:0007669"/>
    <property type="project" value="UniProtKB-KW"/>
</dbReference>
<dbReference type="GO" id="GO:0005886">
    <property type="term" value="C:plasma membrane"/>
    <property type="evidence" value="ECO:0007669"/>
    <property type="project" value="TreeGrafter"/>
</dbReference>
<keyword evidence="9 13" id="KW-0012">Acyltransferase</keyword>
<evidence type="ECO:0000256" key="4">
    <source>
        <dbReference type="ARBA" id="ARBA00009381"/>
    </source>
</evidence>
<accession>A0A9P6XEU4</accession>
<dbReference type="Gene3D" id="3.60.20.40">
    <property type="match status" value="1"/>
</dbReference>
<evidence type="ECO:0000256" key="14">
    <source>
        <dbReference type="SAM" id="Phobius"/>
    </source>
</evidence>
<feature type="active site" description="Nucleophile" evidence="11">
    <location>
        <position position="402"/>
    </location>
</feature>
<feature type="transmembrane region" description="Helical" evidence="14">
    <location>
        <begin position="24"/>
        <end position="46"/>
    </location>
</feature>
<evidence type="ECO:0000256" key="13">
    <source>
        <dbReference type="RuleBase" id="RU368068"/>
    </source>
</evidence>
<dbReference type="InterPro" id="IPR043138">
    <property type="entry name" value="GGT_lsub"/>
</dbReference>
<evidence type="ECO:0000256" key="1">
    <source>
        <dbReference type="ARBA" id="ARBA00001049"/>
    </source>
</evidence>
<comment type="catalytic activity">
    <reaction evidence="1 13">
        <text>an S-substituted glutathione + H2O = an S-substituted L-cysteinylglycine + L-glutamate</text>
        <dbReference type="Rhea" id="RHEA:59468"/>
        <dbReference type="ChEBI" id="CHEBI:15377"/>
        <dbReference type="ChEBI" id="CHEBI:29985"/>
        <dbReference type="ChEBI" id="CHEBI:90779"/>
        <dbReference type="ChEBI" id="CHEBI:143103"/>
        <dbReference type="EC" id="3.4.19.13"/>
    </reaction>
</comment>
<evidence type="ECO:0000256" key="12">
    <source>
        <dbReference type="PIRSR" id="PIRSR600101-2"/>
    </source>
</evidence>
<evidence type="ECO:0000256" key="11">
    <source>
        <dbReference type="PIRSR" id="PIRSR600101-1"/>
    </source>
</evidence>
<evidence type="ECO:0000256" key="8">
    <source>
        <dbReference type="ARBA" id="ARBA00023180"/>
    </source>
</evidence>
<dbReference type="AlphaFoldDB" id="A0A9P6XEU4"/>
<dbReference type="EC" id="2.3.2.2" evidence="13"/>
<keyword evidence="14" id="KW-1133">Transmembrane helix</keyword>
<comment type="catalytic activity">
    <reaction evidence="10 13">
        <text>an N-terminal (5-L-glutamyl)-[peptide] + an alpha-amino acid = 5-L-glutamyl amino acid + an N-terminal L-alpha-aminoacyl-[peptide]</text>
        <dbReference type="Rhea" id="RHEA:23904"/>
        <dbReference type="Rhea" id="RHEA-COMP:9780"/>
        <dbReference type="Rhea" id="RHEA-COMP:9795"/>
        <dbReference type="ChEBI" id="CHEBI:77644"/>
        <dbReference type="ChEBI" id="CHEBI:78597"/>
        <dbReference type="ChEBI" id="CHEBI:78599"/>
        <dbReference type="ChEBI" id="CHEBI:78608"/>
        <dbReference type="EC" id="2.3.2.2"/>
    </reaction>
</comment>
<feature type="binding site" evidence="12">
    <location>
        <position position="494"/>
    </location>
    <ligand>
        <name>L-glutamate</name>
        <dbReference type="ChEBI" id="CHEBI:29985"/>
    </ligand>
</feature>
<dbReference type="InterPro" id="IPR029055">
    <property type="entry name" value="Ntn_hydrolases_N"/>
</dbReference>
<dbReference type="GO" id="GO:0006751">
    <property type="term" value="P:glutathione catabolic process"/>
    <property type="evidence" value="ECO:0007669"/>
    <property type="project" value="UniProtKB-UniRule"/>
</dbReference>
<feature type="binding site" evidence="12">
    <location>
        <position position="133"/>
    </location>
    <ligand>
        <name>L-glutamate</name>
        <dbReference type="ChEBI" id="CHEBI:29985"/>
    </ligand>
</feature>
<evidence type="ECO:0000313" key="16">
    <source>
        <dbReference type="Proteomes" id="UP000716291"/>
    </source>
</evidence>
<keyword evidence="8" id="KW-0325">Glycoprotein</keyword>
<evidence type="ECO:0000313" key="15">
    <source>
        <dbReference type="EMBL" id="KAG1312202.1"/>
    </source>
</evidence>
<evidence type="ECO:0000256" key="9">
    <source>
        <dbReference type="ARBA" id="ARBA00023315"/>
    </source>
</evidence>
<evidence type="ECO:0000256" key="2">
    <source>
        <dbReference type="ARBA" id="ARBA00001089"/>
    </source>
</evidence>
<keyword evidence="16" id="KW-1185">Reference proteome</keyword>
<keyword evidence="14" id="KW-0812">Transmembrane</keyword>
<protein>
    <recommendedName>
        <fullName evidence="13">Glutathione hydrolase</fullName>
        <ecNumber evidence="13">2.3.2.2</ecNumber>
        <ecNumber evidence="13">3.4.19.13</ecNumber>
    </recommendedName>
    <alternativeName>
        <fullName evidence="13">Gamma-glutamyltransferase</fullName>
    </alternativeName>
    <alternativeName>
        <fullName evidence="13">Gamma-glutamyltranspeptidase</fullName>
    </alternativeName>
</protein>
<comment type="function">
    <text evidence="13">Cleaves the gamma-glutamyl peptide bond of glutathione and glutathione conjugates.</text>
</comment>
<feature type="binding site" evidence="12">
    <location>
        <position position="444"/>
    </location>
    <ligand>
        <name>L-glutamate</name>
        <dbReference type="ChEBI" id="CHEBI:29985"/>
    </ligand>
</feature>
<dbReference type="GO" id="GO:0036374">
    <property type="term" value="F:glutathione hydrolase activity"/>
    <property type="evidence" value="ECO:0007669"/>
    <property type="project" value="UniProtKB-UniRule"/>
</dbReference>
<comment type="similarity">
    <text evidence="4">Belongs to the gamma-glutamyltransferase family.</text>
</comment>
<evidence type="ECO:0000256" key="7">
    <source>
        <dbReference type="ARBA" id="ARBA00022801"/>
    </source>
</evidence>
<dbReference type="PRINTS" id="PR01210">
    <property type="entry name" value="GGTRANSPTASE"/>
</dbReference>
<proteinExistence type="inferred from homology"/>
<dbReference type="PANTHER" id="PTHR11686">
    <property type="entry name" value="GAMMA GLUTAMYL TRANSPEPTIDASE"/>
    <property type="match status" value="1"/>
</dbReference>
<dbReference type="FunFam" id="3.60.20.40:FF:000001">
    <property type="entry name" value="Gamma-glutamyltranspeptidase 1"/>
    <property type="match status" value="1"/>
</dbReference>
<evidence type="ECO:0000256" key="3">
    <source>
        <dbReference type="ARBA" id="ARBA00005115"/>
    </source>
</evidence>
<dbReference type="OrthoDB" id="1081007at2759"/>
<dbReference type="Gene3D" id="1.10.246.130">
    <property type="match status" value="1"/>
</dbReference>
<dbReference type="EMBL" id="JAANQT010000306">
    <property type="protein sequence ID" value="KAG1312202.1"/>
    <property type="molecule type" value="Genomic_DNA"/>
</dbReference>
<dbReference type="SUPFAM" id="SSF56235">
    <property type="entry name" value="N-terminal nucleophile aminohydrolases (Ntn hydrolases)"/>
    <property type="match status" value="1"/>
</dbReference>
<feature type="binding site" evidence="12">
    <location>
        <begin position="472"/>
        <end position="473"/>
    </location>
    <ligand>
        <name>L-glutamate</name>
        <dbReference type="ChEBI" id="CHEBI:29985"/>
    </ligand>
</feature>
<comment type="caution">
    <text evidence="15">The sequence shown here is derived from an EMBL/GenBank/DDBJ whole genome shotgun (WGS) entry which is preliminary data.</text>
</comment>
<keyword evidence="14" id="KW-0472">Membrane</keyword>
<sequence length="592" mass="65122">MSELEEHQSLISQDKKKRSKINRYSYVITTAVILSVGSLLLTILVYKGSASLDSPVDFRGRTAIGSKGAVAVETKECSEIGVQILKEGGNSVDAAIASALCIGVMNNFATGIGGGGFMLIRSPNGTFEFIDFRETAPAAATKDMFVQDPALAQVGGLSVGIPGEIRGLELAHKRHGKLSWLSLFEPSIRIARDGFEASELLVSRVEKGKDWMSNVKEWTDVYFKNGKPVKKGDIIKRPKLAESLEKIAKHGADIFYEGEIAESLVQKIQANGGIASLEDFKNYKAVIRPTISTFYNGRKITTCSEPTSGRMLLSMLNLVERYQFGIEGATGLNVHRLVEAFKFGSAFRTELGDPDFLYNNKRKDEMTTKDFAASIRRKITDNTTHDVPYYGAKFDHSESHGTMHLSVVDENDGAVALTSTVNLLFGSHLLDEQTGIILNDQMDDFSIPGIPNKFGLYPSEYNYIEPFKRPLSSTTPTIIERDTNFEIAIGGSGGSMIPTATMNAIINILEYGKDLYSAIASPRLHHQLIPNILLTEHRYNKDIEKKLIGRNHTIFNLPQEYSVSAVQVVRRNVDGTVEAASDPRKMGLSAAY</sequence>
<dbReference type="GO" id="GO:0103068">
    <property type="term" value="F:leukotriene C4 gamma-glutamyl transferase activity"/>
    <property type="evidence" value="ECO:0007669"/>
    <property type="project" value="UniProtKB-EC"/>
</dbReference>
<gene>
    <name evidence="15" type="ORF">G6F64_003210</name>
</gene>
<dbReference type="PANTHER" id="PTHR11686:SF9">
    <property type="entry name" value="RE13973P"/>
    <property type="match status" value="1"/>
</dbReference>
<dbReference type="EC" id="3.4.19.13" evidence="13"/>
<dbReference type="Proteomes" id="UP000716291">
    <property type="component" value="Unassembled WGS sequence"/>
</dbReference>
<dbReference type="Pfam" id="PF01019">
    <property type="entry name" value="G_glu_transpept"/>
    <property type="match status" value="1"/>
</dbReference>
<feature type="binding site" evidence="12">
    <location>
        <begin position="420"/>
        <end position="422"/>
    </location>
    <ligand>
        <name>L-glutamate</name>
        <dbReference type="ChEBI" id="CHEBI:29985"/>
    </ligand>
</feature>